<dbReference type="Proteomes" id="UP000663852">
    <property type="component" value="Unassembled WGS sequence"/>
</dbReference>
<feature type="region of interest" description="Disordered" evidence="1">
    <location>
        <begin position="171"/>
        <end position="190"/>
    </location>
</feature>
<dbReference type="AlphaFoldDB" id="A0A814RKD4"/>
<evidence type="ECO:0000256" key="1">
    <source>
        <dbReference type="SAM" id="MobiDB-lite"/>
    </source>
</evidence>
<dbReference type="EMBL" id="CAJNOJ010000003">
    <property type="protein sequence ID" value="CAF0736868.1"/>
    <property type="molecule type" value="Genomic_DNA"/>
</dbReference>
<accession>A0A814RKD4</accession>
<gene>
    <name evidence="2" type="ORF">EDS130_LOCUS1491</name>
    <name evidence="3" type="ORF">XAT740_LOCUS20121</name>
</gene>
<proteinExistence type="predicted"/>
<organism evidence="3 4">
    <name type="scientific">Adineta ricciae</name>
    <name type="common">Rotifer</name>
    <dbReference type="NCBI Taxonomy" id="249248"/>
    <lineage>
        <taxon>Eukaryota</taxon>
        <taxon>Metazoa</taxon>
        <taxon>Spiralia</taxon>
        <taxon>Gnathifera</taxon>
        <taxon>Rotifera</taxon>
        <taxon>Eurotatoria</taxon>
        <taxon>Bdelloidea</taxon>
        <taxon>Adinetida</taxon>
        <taxon>Adinetidae</taxon>
        <taxon>Adineta</taxon>
    </lineage>
</organism>
<protein>
    <submittedName>
        <fullName evidence="3">Uncharacterized protein</fullName>
    </submittedName>
</protein>
<evidence type="ECO:0000313" key="2">
    <source>
        <dbReference type="EMBL" id="CAF0736868.1"/>
    </source>
</evidence>
<feature type="compositionally biased region" description="Polar residues" evidence="1">
    <location>
        <begin position="8"/>
        <end position="21"/>
    </location>
</feature>
<evidence type="ECO:0000313" key="3">
    <source>
        <dbReference type="EMBL" id="CAF1135302.1"/>
    </source>
</evidence>
<dbReference type="Proteomes" id="UP000663828">
    <property type="component" value="Unassembled WGS sequence"/>
</dbReference>
<feature type="region of interest" description="Disordered" evidence="1">
    <location>
        <begin position="1"/>
        <end position="87"/>
    </location>
</feature>
<name>A0A814RKD4_ADIRI</name>
<feature type="compositionally biased region" description="Low complexity" evidence="1">
    <location>
        <begin position="72"/>
        <end position="81"/>
    </location>
</feature>
<comment type="caution">
    <text evidence="3">The sequence shown here is derived from an EMBL/GenBank/DDBJ whole genome shotgun (WGS) entry which is preliminary data.</text>
</comment>
<keyword evidence="4" id="KW-1185">Reference proteome</keyword>
<dbReference type="OrthoDB" id="10014370at2759"/>
<dbReference type="EMBL" id="CAJNOR010001394">
    <property type="protein sequence ID" value="CAF1135302.1"/>
    <property type="molecule type" value="Genomic_DNA"/>
</dbReference>
<sequence length="190" mass="21774">MDALVANRAQSAYPRSTYRSEITNEDNHVKQRPKTSKSVQRATSNLYEQNSERSRKSSTASSATNYQRRLKTASSTGTTTTRPGSRKLRSEEIENLLRTLDRDDTIIIELDCLANYRTLIDTIDLRQTPIDCRLLCALQQRENRIVQSNACRDIRFHSLLDLLQPKFIAEPTEELEPNETNNDPVAEFVQ</sequence>
<evidence type="ECO:0000313" key="4">
    <source>
        <dbReference type="Proteomes" id="UP000663828"/>
    </source>
</evidence>
<reference evidence="3" key="1">
    <citation type="submission" date="2021-02" db="EMBL/GenBank/DDBJ databases">
        <authorList>
            <person name="Nowell W R."/>
        </authorList>
    </citation>
    <scope>NUCLEOTIDE SEQUENCE</scope>
</reference>
<feature type="compositionally biased region" description="Polar residues" evidence="1">
    <location>
        <begin position="36"/>
        <end position="49"/>
    </location>
</feature>